<comment type="caution">
    <text evidence="1">The sequence shown here is derived from an EMBL/GenBank/DDBJ whole genome shotgun (WGS) entry which is preliminary data.</text>
</comment>
<organism evidence="1 2">
    <name type="scientific">Pistacia integerrima</name>
    <dbReference type="NCBI Taxonomy" id="434235"/>
    <lineage>
        <taxon>Eukaryota</taxon>
        <taxon>Viridiplantae</taxon>
        <taxon>Streptophyta</taxon>
        <taxon>Embryophyta</taxon>
        <taxon>Tracheophyta</taxon>
        <taxon>Spermatophyta</taxon>
        <taxon>Magnoliopsida</taxon>
        <taxon>eudicotyledons</taxon>
        <taxon>Gunneridae</taxon>
        <taxon>Pentapetalae</taxon>
        <taxon>rosids</taxon>
        <taxon>malvids</taxon>
        <taxon>Sapindales</taxon>
        <taxon>Anacardiaceae</taxon>
        <taxon>Pistacia</taxon>
    </lineage>
</organism>
<gene>
    <name evidence="1" type="ORF">Pint_23849</name>
</gene>
<evidence type="ECO:0000313" key="1">
    <source>
        <dbReference type="EMBL" id="KAJ0038390.1"/>
    </source>
</evidence>
<proteinExistence type="predicted"/>
<sequence length="96" mass="10874">MPICLLPAISMHTSQIHSITIPNLRNSVTLTRTVTNVGASQIATIQQLLNLHSALRYLPNGCLGNYIMEYVSDEVVMLCWKCIVLELKLEDSFWRK</sequence>
<name>A0ACC0YK50_9ROSI</name>
<protein>
    <submittedName>
        <fullName evidence="1">Uncharacterized protein</fullName>
    </submittedName>
</protein>
<reference evidence="2" key="1">
    <citation type="journal article" date="2023" name="G3 (Bethesda)">
        <title>Genome assembly and association tests identify interacting loci associated with vigor, precocity, and sex in interspecific pistachio rootstocks.</title>
        <authorList>
            <person name="Palmer W."/>
            <person name="Jacygrad E."/>
            <person name="Sagayaradj S."/>
            <person name="Cavanaugh K."/>
            <person name="Han R."/>
            <person name="Bertier L."/>
            <person name="Beede B."/>
            <person name="Kafkas S."/>
            <person name="Golino D."/>
            <person name="Preece J."/>
            <person name="Michelmore R."/>
        </authorList>
    </citation>
    <scope>NUCLEOTIDE SEQUENCE [LARGE SCALE GENOMIC DNA]</scope>
</reference>
<dbReference type="EMBL" id="CM047741">
    <property type="protein sequence ID" value="KAJ0038390.1"/>
    <property type="molecule type" value="Genomic_DNA"/>
</dbReference>
<evidence type="ECO:0000313" key="2">
    <source>
        <dbReference type="Proteomes" id="UP001163603"/>
    </source>
</evidence>
<accession>A0ACC0YK50</accession>
<keyword evidence="2" id="KW-1185">Reference proteome</keyword>
<dbReference type="Proteomes" id="UP001163603">
    <property type="component" value="Chromosome 6"/>
</dbReference>